<dbReference type="InterPro" id="IPR001584">
    <property type="entry name" value="Integrase_cat-core"/>
</dbReference>
<gene>
    <name evidence="3" type="ORF">N0K08_21505</name>
</gene>
<name>A0ABT2PSE7_9BURK</name>
<dbReference type="InterPro" id="IPR036397">
    <property type="entry name" value="RNaseH_sf"/>
</dbReference>
<evidence type="ECO:0000313" key="3">
    <source>
        <dbReference type="EMBL" id="MCT9813215.1"/>
    </source>
</evidence>
<feature type="compositionally biased region" description="Polar residues" evidence="1">
    <location>
        <begin position="196"/>
        <end position="207"/>
    </location>
</feature>
<dbReference type="SUPFAM" id="SSF53098">
    <property type="entry name" value="Ribonuclease H-like"/>
    <property type="match status" value="1"/>
</dbReference>
<dbReference type="InterPro" id="IPR012337">
    <property type="entry name" value="RNaseH-like_sf"/>
</dbReference>
<dbReference type="RefSeq" id="WP_261502466.1">
    <property type="nucleotide sequence ID" value="NZ_JAODYH010000017.1"/>
</dbReference>
<evidence type="ECO:0000256" key="1">
    <source>
        <dbReference type="SAM" id="MobiDB-lite"/>
    </source>
</evidence>
<proteinExistence type="predicted"/>
<organism evidence="3 4">
    <name type="scientific">Acidovorax bellezanensis</name>
    <dbReference type="NCBI Taxonomy" id="2976702"/>
    <lineage>
        <taxon>Bacteria</taxon>
        <taxon>Pseudomonadati</taxon>
        <taxon>Pseudomonadota</taxon>
        <taxon>Betaproteobacteria</taxon>
        <taxon>Burkholderiales</taxon>
        <taxon>Comamonadaceae</taxon>
        <taxon>Acidovorax</taxon>
    </lineage>
</organism>
<protein>
    <submittedName>
        <fullName evidence="3">Transposase</fullName>
    </submittedName>
</protein>
<sequence length="754" mass="85177">MPLSHNQPFKLLEEAYGLAAGLYRMVFADPQADIAVCVLIRPADPTRRKPGGRLPIAQPKRLGQTRKVAQVGALSWISHTLLQELFDGHELVPQSLELHSIYYRPLDDPKTQETFDQRCCIMQAFLDFSQLREGLLAHRNLSGLVQQAMKEYSVSQAYVRRLWSMLCTYGFTSISLRPRWDRCGGKGKKRDLSPVLTRQKSGRKTSGQRLSKALYGTYGQSIQPGMSIAWRAIIIHADNKIPAPKPSMRERHRQIITSHFSKAKAFESDGKIVDRPLVLGNYPNYQQVKRVLTTDTHWLQKVLEKTSQGHFDRTLRGMKSRDWEGTSGPGYVYAIDSTIGDIYLRSSIDPSWIVGRPIVYILVDVWSTAIVGFYVCLTGPSWETAQVSLFNTVTPSQLLGDLWGYDMQPSLFPAPTLPYTLQCDRGEYLSKRAKATGMDLKLNLGYAPPFRPDLKGIVEVMHRILKNTQYNFLPGAMDARRAEYDLRRSNPAEATMTVRHYMQYLHECFFLYNLTADRSHRLDAHMVPAGVFPSPAGLWSWGHALGIGYRQVRAEAELINLLLPTSDKGRVSRSGVKFCGNDYLSPIVEAEQWSTIARTSGKGWHIPVQYYPGSVSKIWTPNVSGEGLINLQISDFARASEELTHDEMVDAFAYQRLRAAEVEHERVLKSVQALRRMQAIKASSVEQTRMALDRARGRQPTITEARAMEVALQGATPIAEIRGTRRLRTEAETTHIEMIETLFGEMNEEQGNAN</sequence>
<dbReference type="Gene3D" id="3.30.420.10">
    <property type="entry name" value="Ribonuclease H-like superfamily/Ribonuclease H"/>
    <property type="match status" value="1"/>
</dbReference>
<feature type="domain" description="Integrase catalytic" evidence="2">
    <location>
        <begin position="325"/>
        <end position="536"/>
    </location>
</feature>
<dbReference type="Proteomes" id="UP001525968">
    <property type="component" value="Unassembled WGS sequence"/>
</dbReference>
<evidence type="ECO:0000313" key="4">
    <source>
        <dbReference type="Proteomes" id="UP001525968"/>
    </source>
</evidence>
<reference evidence="3 4" key="1">
    <citation type="submission" date="2022-09" db="EMBL/GenBank/DDBJ databases">
        <title>Draft genome of isolate Be4.</title>
        <authorList>
            <person name="Sanchez-Castro I."/>
            <person name="Martinez-Rodriguez P."/>
            <person name="Descostes M."/>
            <person name="Merroun M."/>
        </authorList>
    </citation>
    <scope>NUCLEOTIDE SEQUENCE [LARGE SCALE GENOMIC DNA]</scope>
    <source>
        <strain evidence="3 4">Be4</strain>
    </source>
</reference>
<evidence type="ECO:0000259" key="2">
    <source>
        <dbReference type="PROSITE" id="PS50994"/>
    </source>
</evidence>
<feature type="region of interest" description="Disordered" evidence="1">
    <location>
        <begin position="185"/>
        <end position="207"/>
    </location>
</feature>
<accession>A0ABT2PSE7</accession>
<dbReference type="EMBL" id="JAODYH010000017">
    <property type="protein sequence ID" value="MCT9813215.1"/>
    <property type="molecule type" value="Genomic_DNA"/>
</dbReference>
<comment type="caution">
    <text evidence="3">The sequence shown here is derived from an EMBL/GenBank/DDBJ whole genome shotgun (WGS) entry which is preliminary data.</text>
</comment>
<dbReference type="PROSITE" id="PS50994">
    <property type="entry name" value="INTEGRASE"/>
    <property type="match status" value="1"/>
</dbReference>
<keyword evidence="4" id="KW-1185">Reference proteome</keyword>